<reference evidence="1" key="1">
    <citation type="submission" date="2020-08" db="EMBL/GenBank/DDBJ databases">
        <title>Multicomponent nature underlies the extraordinary mechanical properties of spider dragline silk.</title>
        <authorList>
            <person name="Kono N."/>
            <person name="Nakamura H."/>
            <person name="Mori M."/>
            <person name="Yoshida Y."/>
            <person name="Ohtoshi R."/>
            <person name="Malay A.D."/>
            <person name="Moran D.A.P."/>
            <person name="Tomita M."/>
            <person name="Numata K."/>
            <person name="Arakawa K."/>
        </authorList>
    </citation>
    <scope>NUCLEOTIDE SEQUENCE</scope>
</reference>
<dbReference type="AlphaFoldDB" id="A0A8X6Q9N3"/>
<comment type="caution">
    <text evidence="1">The sequence shown here is derived from an EMBL/GenBank/DDBJ whole genome shotgun (WGS) entry which is preliminary data.</text>
</comment>
<dbReference type="Proteomes" id="UP000887013">
    <property type="component" value="Unassembled WGS sequence"/>
</dbReference>
<protein>
    <submittedName>
        <fullName evidence="1">Uncharacterized protein</fullName>
    </submittedName>
</protein>
<evidence type="ECO:0000313" key="2">
    <source>
        <dbReference type="Proteomes" id="UP000887013"/>
    </source>
</evidence>
<name>A0A8X6Q9N3_NEPPI</name>
<proteinExistence type="predicted"/>
<sequence>MKISRPSSCLANEKSSHISRRCEIGTLVMEPHHGLARDRQSIGNKLKRQNLKNQNKDNTGYWIRQLFKEDGSIDMIH</sequence>
<evidence type="ECO:0000313" key="1">
    <source>
        <dbReference type="EMBL" id="GFU13315.1"/>
    </source>
</evidence>
<keyword evidence="2" id="KW-1185">Reference proteome</keyword>
<accession>A0A8X6Q9N3</accession>
<gene>
    <name evidence="1" type="ORF">NPIL_282831</name>
</gene>
<dbReference type="EMBL" id="BMAW01029701">
    <property type="protein sequence ID" value="GFU13315.1"/>
    <property type="molecule type" value="Genomic_DNA"/>
</dbReference>
<organism evidence="1 2">
    <name type="scientific">Nephila pilipes</name>
    <name type="common">Giant wood spider</name>
    <name type="synonym">Nephila maculata</name>
    <dbReference type="NCBI Taxonomy" id="299642"/>
    <lineage>
        <taxon>Eukaryota</taxon>
        <taxon>Metazoa</taxon>
        <taxon>Ecdysozoa</taxon>
        <taxon>Arthropoda</taxon>
        <taxon>Chelicerata</taxon>
        <taxon>Arachnida</taxon>
        <taxon>Araneae</taxon>
        <taxon>Araneomorphae</taxon>
        <taxon>Entelegynae</taxon>
        <taxon>Araneoidea</taxon>
        <taxon>Nephilidae</taxon>
        <taxon>Nephila</taxon>
    </lineage>
</organism>